<evidence type="ECO:0000313" key="1">
    <source>
        <dbReference type="EMBL" id="GFC93801.1"/>
    </source>
</evidence>
<organism evidence="1">
    <name type="scientific">Tanacetum cinerariifolium</name>
    <name type="common">Dalmatian daisy</name>
    <name type="synonym">Chrysanthemum cinerariifolium</name>
    <dbReference type="NCBI Taxonomy" id="118510"/>
    <lineage>
        <taxon>Eukaryota</taxon>
        <taxon>Viridiplantae</taxon>
        <taxon>Streptophyta</taxon>
        <taxon>Embryophyta</taxon>
        <taxon>Tracheophyta</taxon>
        <taxon>Spermatophyta</taxon>
        <taxon>Magnoliopsida</taxon>
        <taxon>eudicotyledons</taxon>
        <taxon>Gunneridae</taxon>
        <taxon>Pentapetalae</taxon>
        <taxon>asterids</taxon>
        <taxon>campanulids</taxon>
        <taxon>Asterales</taxon>
        <taxon>Asteraceae</taxon>
        <taxon>Asteroideae</taxon>
        <taxon>Anthemideae</taxon>
        <taxon>Anthemidinae</taxon>
        <taxon>Tanacetum</taxon>
    </lineage>
</organism>
<proteinExistence type="predicted"/>
<name>A0A699S8L1_TANCI</name>
<feature type="non-terminal residue" evidence="1">
    <location>
        <position position="158"/>
    </location>
</feature>
<dbReference type="AlphaFoldDB" id="A0A699S8L1"/>
<accession>A0A699S8L1</accession>
<dbReference type="GO" id="GO:0005643">
    <property type="term" value="C:nuclear pore"/>
    <property type="evidence" value="ECO:0007669"/>
    <property type="project" value="InterPro"/>
</dbReference>
<comment type="caution">
    <text evidence="1">The sequence shown here is derived from an EMBL/GenBank/DDBJ whole genome shotgun (WGS) entry which is preliminary data.</text>
</comment>
<reference evidence="1" key="1">
    <citation type="journal article" date="2019" name="Sci. Rep.">
        <title>Draft genome of Tanacetum cinerariifolium, the natural source of mosquito coil.</title>
        <authorList>
            <person name="Yamashiro T."/>
            <person name="Shiraishi A."/>
            <person name="Satake H."/>
            <person name="Nakayama K."/>
        </authorList>
    </citation>
    <scope>NUCLEOTIDE SEQUENCE</scope>
</reference>
<gene>
    <name evidence="1" type="ORF">Tci_865771</name>
</gene>
<dbReference type="PANTHER" id="PTHR31344:SF11">
    <property type="entry name" value="NUCLEOLAR PROTEIN GAR2-LIKE PROTEIN"/>
    <property type="match status" value="1"/>
</dbReference>
<dbReference type="PANTHER" id="PTHR31344">
    <property type="entry name" value="NUCLEAR PORE COMPLEX PROTEIN NUP205"/>
    <property type="match status" value="1"/>
</dbReference>
<sequence>MIAQKEMRIRQLEDELREVAALEVSLYSAVQDHASSAHELHMPAHRLSKLYIHAGKHLSQEKRNMISKNIVSGLVMISNSCGNDVPRYFTYICSLTLMPNMLKKERTGKIMGPSGDQQQNNFSINIWRNALHDAFKRLCPVRAVGHECGCLPVLAKRV</sequence>
<dbReference type="InterPro" id="IPR021827">
    <property type="entry name" value="Nup186/Nup192/Nup205"/>
</dbReference>
<protein>
    <submittedName>
        <fullName evidence="1">Uncharacterized protein</fullName>
    </submittedName>
</protein>
<dbReference type="EMBL" id="BKCJ011145461">
    <property type="protein sequence ID" value="GFC93801.1"/>
    <property type="molecule type" value="Genomic_DNA"/>
</dbReference>